<evidence type="ECO:0000313" key="5">
    <source>
        <dbReference type="Proteomes" id="UP000198282"/>
    </source>
</evidence>
<dbReference type="EMBL" id="FZOD01000060">
    <property type="protein sequence ID" value="SNT54948.1"/>
    <property type="molecule type" value="Genomic_DNA"/>
</dbReference>
<dbReference type="Pfam" id="PF11774">
    <property type="entry name" value="Lsr2"/>
    <property type="match status" value="1"/>
</dbReference>
<dbReference type="Pfam" id="PF23359">
    <property type="entry name" value="Lsr2_DNA-bd"/>
    <property type="match status" value="1"/>
</dbReference>
<dbReference type="GO" id="GO:0003677">
    <property type="term" value="F:DNA binding"/>
    <property type="evidence" value="ECO:0007669"/>
    <property type="project" value="UniProtKB-KW"/>
</dbReference>
<dbReference type="InterPro" id="IPR036625">
    <property type="entry name" value="E3-bd_dom_sf"/>
</dbReference>
<feature type="domain" description="Lsr2 dimerization" evidence="2">
    <location>
        <begin position="1"/>
        <end position="57"/>
    </location>
</feature>
<dbReference type="Gene3D" id="3.30.60.230">
    <property type="entry name" value="Lsr2, dimerization domain"/>
    <property type="match status" value="1"/>
</dbReference>
<evidence type="ECO:0000256" key="1">
    <source>
        <dbReference type="ARBA" id="ARBA00023125"/>
    </source>
</evidence>
<dbReference type="GO" id="GO:0016746">
    <property type="term" value="F:acyltransferase activity"/>
    <property type="evidence" value="ECO:0007669"/>
    <property type="project" value="InterPro"/>
</dbReference>
<sequence length="112" mass="12191">MAKRIVESFVDDLDGSEAEGTIAFAIEGSSYEIDLSGSNADKLRAALAPFINAARPVRQERPGRGRKLNVSGRALEREKSSAIRTWAKDQGLNVSERGRIAAKIVEQYEAAN</sequence>
<dbReference type="OrthoDB" id="4113332at2"/>
<dbReference type="Gene3D" id="4.10.320.10">
    <property type="entry name" value="E3-binding domain"/>
    <property type="match status" value="1"/>
</dbReference>
<protein>
    <submittedName>
        <fullName evidence="4">Lsr2 protein</fullName>
    </submittedName>
</protein>
<dbReference type="RefSeq" id="WP_089212165.1">
    <property type="nucleotide sequence ID" value="NZ_CP109068.1"/>
</dbReference>
<proteinExistence type="predicted"/>
<dbReference type="InterPro" id="IPR055370">
    <property type="entry name" value="Lsr2_DNA-bd"/>
</dbReference>
<keyword evidence="5" id="KW-1185">Reference proteome</keyword>
<evidence type="ECO:0000259" key="2">
    <source>
        <dbReference type="Pfam" id="PF11774"/>
    </source>
</evidence>
<dbReference type="AlphaFoldDB" id="A0A239NKR3"/>
<name>A0A239NKR3_9ACTN</name>
<dbReference type="InterPro" id="IPR024412">
    <property type="entry name" value="Lsr2_dim_dom"/>
</dbReference>
<feature type="domain" description="Lsr2 DNA-binding" evidence="3">
    <location>
        <begin position="77"/>
        <end position="111"/>
    </location>
</feature>
<organism evidence="4 5">
    <name type="scientific">Streptosporangium subroseum</name>
    <dbReference type="NCBI Taxonomy" id="106412"/>
    <lineage>
        <taxon>Bacteria</taxon>
        <taxon>Bacillati</taxon>
        <taxon>Actinomycetota</taxon>
        <taxon>Actinomycetes</taxon>
        <taxon>Streptosporangiales</taxon>
        <taxon>Streptosporangiaceae</taxon>
        <taxon>Streptosporangium</taxon>
    </lineage>
</organism>
<gene>
    <name evidence="4" type="ORF">SAMN05216276_106035</name>
</gene>
<reference evidence="4 5" key="1">
    <citation type="submission" date="2017-06" db="EMBL/GenBank/DDBJ databases">
        <authorList>
            <person name="Kim H.J."/>
            <person name="Triplett B.A."/>
        </authorList>
    </citation>
    <scope>NUCLEOTIDE SEQUENCE [LARGE SCALE GENOMIC DNA]</scope>
    <source>
        <strain evidence="4 5">CGMCC 4.2132</strain>
    </source>
</reference>
<evidence type="ECO:0000259" key="3">
    <source>
        <dbReference type="Pfam" id="PF23359"/>
    </source>
</evidence>
<keyword evidence="1" id="KW-0238">DNA-binding</keyword>
<evidence type="ECO:0000313" key="4">
    <source>
        <dbReference type="EMBL" id="SNT54948.1"/>
    </source>
</evidence>
<dbReference type="Proteomes" id="UP000198282">
    <property type="component" value="Unassembled WGS sequence"/>
</dbReference>
<accession>A0A239NKR3</accession>
<dbReference type="InterPro" id="IPR042261">
    <property type="entry name" value="Lsr2-like_dimerization"/>
</dbReference>